<dbReference type="Proteomes" id="UP000284706">
    <property type="component" value="Unassembled WGS sequence"/>
</dbReference>
<organism evidence="1 2">
    <name type="scientific">Gymnopilus dilepis</name>
    <dbReference type="NCBI Taxonomy" id="231916"/>
    <lineage>
        <taxon>Eukaryota</taxon>
        <taxon>Fungi</taxon>
        <taxon>Dikarya</taxon>
        <taxon>Basidiomycota</taxon>
        <taxon>Agaricomycotina</taxon>
        <taxon>Agaricomycetes</taxon>
        <taxon>Agaricomycetidae</taxon>
        <taxon>Agaricales</taxon>
        <taxon>Agaricineae</taxon>
        <taxon>Hymenogastraceae</taxon>
        <taxon>Gymnopilus</taxon>
    </lineage>
</organism>
<evidence type="ECO:0000313" key="1">
    <source>
        <dbReference type="EMBL" id="PPQ99362.1"/>
    </source>
</evidence>
<gene>
    <name evidence="1" type="ORF">CVT26_014305</name>
</gene>
<dbReference type="OrthoDB" id="2745898at2759"/>
<proteinExistence type="predicted"/>
<evidence type="ECO:0008006" key="3">
    <source>
        <dbReference type="Google" id="ProtNLM"/>
    </source>
</evidence>
<dbReference type="Gene3D" id="3.80.10.10">
    <property type="entry name" value="Ribonuclease Inhibitor"/>
    <property type="match status" value="1"/>
</dbReference>
<name>A0A409Y8E4_9AGAR</name>
<reference evidence="1 2" key="1">
    <citation type="journal article" date="2018" name="Evol. Lett.">
        <title>Horizontal gene cluster transfer increased hallucinogenic mushroom diversity.</title>
        <authorList>
            <person name="Reynolds H.T."/>
            <person name="Vijayakumar V."/>
            <person name="Gluck-Thaler E."/>
            <person name="Korotkin H.B."/>
            <person name="Matheny P.B."/>
            <person name="Slot J.C."/>
        </authorList>
    </citation>
    <scope>NUCLEOTIDE SEQUENCE [LARGE SCALE GENOMIC DNA]</scope>
    <source>
        <strain evidence="1 2">SRW20</strain>
    </source>
</reference>
<evidence type="ECO:0000313" key="2">
    <source>
        <dbReference type="Proteomes" id="UP000284706"/>
    </source>
</evidence>
<dbReference type="EMBL" id="NHYE01001067">
    <property type="protein sequence ID" value="PPQ99362.1"/>
    <property type="molecule type" value="Genomic_DNA"/>
</dbReference>
<accession>A0A409Y8E4</accession>
<protein>
    <recommendedName>
        <fullName evidence="3">F-box domain-containing protein</fullName>
    </recommendedName>
</protein>
<keyword evidence="2" id="KW-1185">Reference proteome</keyword>
<dbReference type="SUPFAM" id="SSF52047">
    <property type="entry name" value="RNI-like"/>
    <property type="match status" value="1"/>
</dbReference>
<dbReference type="InParanoid" id="A0A409Y8E4"/>
<comment type="caution">
    <text evidence="1">The sequence shown here is derived from an EMBL/GenBank/DDBJ whole genome shotgun (WGS) entry which is preliminary data.</text>
</comment>
<sequence length="429" mass="48461">MTEPVTLPQELVNLIIQLVAARSHSEDKQAYKTLLACTLVNKSFSAAARPFCLQEVIVYEDPNKVESLLASLKSDLYPDPRPLIQSLRISVRQRSPDVQIFTTILPFLSSKKIQLRRLEISFDGEAHRGQEPALSSWCLELCQMIYTLGRSSSLTTLHLRDVHISLSSISQDFPNLRTLILENNAQIRRNGGPTDPNHLSQLEALEFRSYSLSNPMIRMLSVTSHPFHNLKRLRLEASSRFECYASSFWRLLNACGGATSLETLELAEGEEAPNPTPPTDIDLSRLPKLKHFRMRNNIHRSAQDFSGDFVRRLVKLVSFTGPSQIESIRLSVVVQPTAGSSLHNDFEGDDYGDGETLSYTNWLGPESLQTMHQNDWKTLGTSFSDTHFYPRLQVADFTVILKPNDHPLELDEMQHSPGSFRLSFPLCPQ</sequence>
<dbReference type="InterPro" id="IPR032675">
    <property type="entry name" value="LRR_dom_sf"/>
</dbReference>
<dbReference type="AlphaFoldDB" id="A0A409Y8E4"/>